<dbReference type="RefSeq" id="WP_149819131.1">
    <property type="nucleotide sequence ID" value="NZ_VUOA01000028.1"/>
</dbReference>
<keyword evidence="3" id="KW-0282">Flagellum</keyword>
<dbReference type="EMBL" id="VUOA01000028">
    <property type="protein sequence ID" value="KAA2236120.1"/>
    <property type="molecule type" value="Genomic_DNA"/>
</dbReference>
<evidence type="ECO:0000313" key="4">
    <source>
        <dbReference type="Proteomes" id="UP000323142"/>
    </source>
</evidence>
<keyword evidence="2" id="KW-0653">Protein transport</keyword>
<dbReference type="AlphaFoldDB" id="A0A5B2VCB9"/>
<dbReference type="NCBIfam" id="NF004691">
    <property type="entry name" value="PRK06032.1-2"/>
    <property type="match status" value="1"/>
</dbReference>
<proteinExistence type="predicted"/>
<keyword evidence="3" id="KW-0966">Cell projection</keyword>
<accession>A0A5B2VCB9</accession>
<dbReference type="GO" id="GO:0005829">
    <property type="term" value="C:cytosol"/>
    <property type="evidence" value="ECO:0007669"/>
    <property type="project" value="TreeGrafter"/>
</dbReference>
<keyword evidence="3" id="KW-0969">Cilium</keyword>
<evidence type="ECO:0000256" key="2">
    <source>
        <dbReference type="ARBA" id="ARBA00022927"/>
    </source>
</evidence>
<dbReference type="Proteomes" id="UP000323142">
    <property type="component" value="Unassembled WGS sequence"/>
</dbReference>
<dbReference type="PANTHER" id="PTHR34982">
    <property type="entry name" value="YOP PROTEINS TRANSLOCATION PROTEIN L"/>
    <property type="match status" value="1"/>
</dbReference>
<dbReference type="OrthoDB" id="7304298at2"/>
<organism evidence="3 4">
    <name type="scientific">Salinarimonas soli</name>
    <dbReference type="NCBI Taxonomy" id="1638099"/>
    <lineage>
        <taxon>Bacteria</taxon>
        <taxon>Pseudomonadati</taxon>
        <taxon>Pseudomonadota</taxon>
        <taxon>Alphaproteobacteria</taxon>
        <taxon>Hyphomicrobiales</taxon>
        <taxon>Salinarimonadaceae</taxon>
        <taxon>Salinarimonas</taxon>
    </lineage>
</organism>
<dbReference type="InterPro" id="IPR051472">
    <property type="entry name" value="T3SS_Stator/FliH"/>
</dbReference>
<protein>
    <submittedName>
        <fullName evidence="3">Flagellar assembly protein FliH</fullName>
    </submittedName>
</protein>
<sequence length="193" mass="20404">MSGASHFLFDRDFRSPTSGDAKRLAALHEAEAEGYRRGLEDGRRDAEAQIAARLADALARLSAASGQLLAAADADRAAMQAEGLAFAMALGRKLAGEALARQPLAAIGEVAREAFQHLRGVPHLVVRVNEGLVDEVEGLMKGLARERGYEGRIVVMGEPDIPAGDARLEWADGGMARELSRLHAEAAKAAGTP</sequence>
<keyword evidence="1" id="KW-0813">Transport</keyword>
<reference evidence="3 4" key="1">
    <citation type="submission" date="2019-09" db="EMBL/GenBank/DDBJ databases">
        <title>Salinarimonas rosea gen. nov., sp. nov., a new member of the a-2 subgroup of the Proteobacteria.</title>
        <authorList>
            <person name="Liu J."/>
        </authorList>
    </citation>
    <scope>NUCLEOTIDE SEQUENCE [LARGE SCALE GENOMIC DNA]</scope>
    <source>
        <strain evidence="3 4">BN140002</strain>
    </source>
</reference>
<dbReference type="PANTHER" id="PTHR34982:SF1">
    <property type="entry name" value="FLAGELLAR ASSEMBLY PROTEIN FLIH"/>
    <property type="match status" value="1"/>
</dbReference>
<evidence type="ECO:0000256" key="1">
    <source>
        <dbReference type="ARBA" id="ARBA00022448"/>
    </source>
</evidence>
<reference evidence="3 4" key="2">
    <citation type="submission" date="2019-09" db="EMBL/GenBank/DDBJ databases">
        <authorList>
            <person name="Jin C."/>
        </authorList>
    </citation>
    <scope>NUCLEOTIDE SEQUENCE [LARGE SCALE GENOMIC DNA]</scope>
    <source>
        <strain evidence="3 4">BN140002</strain>
    </source>
</reference>
<keyword evidence="4" id="KW-1185">Reference proteome</keyword>
<gene>
    <name evidence="3" type="ORF">F0L46_15495</name>
</gene>
<dbReference type="GO" id="GO:0015031">
    <property type="term" value="P:protein transport"/>
    <property type="evidence" value="ECO:0007669"/>
    <property type="project" value="UniProtKB-KW"/>
</dbReference>
<evidence type="ECO:0000313" key="3">
    <source>
        <dbReference type="EMBL" id="KAA2236120.1"/>
    </source>
</evidence>
<name>A0A5B2VCB9_9HYPH</name>
<comment type="caution">
    <text evidence="3">The sequence shown here is derived from an EMBL/GenBank/DDBJ whole genome shotgun (WGS) entry which is preliminary data.</text>
</comment>